<reference evidence="1 2" key="1">
    <citation type="journal article" date="2024" name="Ann. Entomol. Soc. Am.">
        <title>Genomic analyses of the southern and eastern yellowjacket wasps (Hymenoptera: Vespidae) reveal evolutionary signatures of social life.</title>
        <authorList>
            <person name="Catto M.A."/>
            <person name="Caine P.B."/>
            <person name="Orr S.E."/>
            <person name="Hunt B.G."/>
            <person name="Goodisman M.A.D."/>
        </authorList>
    </citation>
    <scope>NUCLEOTIDE SEQUENCE [LARGE SCALE GENOMIC DNA]</scope>
    <source>
        <strain evidence="1">233</strain>
        <tissue evidence="1">Head and thorax</tissue>
    </source>
</reference>
<evidence type="ECO:0000313" key="1">
    <source>
        <dbReference type="EMBL" id="KAL2717451.1"/>
    </source>
</evidence>
<dbReference type="AlphaFoldDB" id="A0ABD2AA30"/>
<name>A0ABD2AA30_VESSQ</name>
<dbReference type="EMBL" id="JAUDFV010000153">
    <property type="protein sequence ID" value="KAL2717451.1"/>
    <property type="molecule type" value="Genomic_DNA"/>
</dbReference>
<comment type="caution">
    <text evidence="1">The sequence shown here is derived from an EMBL/GenBank/DDBJ whole genome shotgun (WGS) entry which is preliminary data.</text>
</comment>
<protein>
    <submittedName>
        <fullName evidence="1">Tensin-1-like isoform X2</fullName>
    </submittedName>
</protein>
<accession>A0ABD2AA30</accession>
<dbReference type="Proteomes" id="UP001607302">
    <property type="component" value="Unassembled WGS sequence"/>
</dbReference>
<gene>
    <name evidence="1" type="ORF">V1478_013151</name>
</gene>
<keyword evidence="2" id="KW-1185">Reference proteome</keyword>
<proteinExistence type="predicted"/>
<evidence type="ECO:0000313" key="2">
    <source>
        <dbReference type="Proteomes" id="UP001607302"/>
    </source>
</evidence>
<organism evidence="1 2">
    <name type="scientific">Vespula squamosa</name>
    <name type="common">Southern yellow jacket</name>
    <name type="synonym">Wasp</name>
    <dbReference type="NCBI Taxonomy" id="30214"/>
    <lineage>
        <taxon>Eukaryota</taxon>
        <taxon>Metazoa</taxon>
        <taxon>Ecdysozoa</taxon>
        <taxon>Arthropoda</taxon>
        <taxon>Hexapoda</taxon>
        <taxon>Insecta</taxon>
        <taxon>Pterygota</taxon>
        <taxon>Neoptera</taxon>
        <taxon>Endopterygota</taxon>
        <taxon>Hymenoptera</taxon>
        <taxon>Apocrita</taxon>
        <taxon>Aculeata</taxon>
        <taxon>Vespoidea</taxon>
        <taxon>Vespidae</taxon>
        <taxon>Vespinae</taxon>
        <taxon>Vespula</taxon>
    </lineage>
</organism>
<sequence>MLDFLEIYMGSFPVAIPDVASRAEFVRSQLETLRVSTFPYYERKKKKGKEEVRGFSSGRMKLENSIGRLEKAIVFSINFLV</sequence>